<dbReference type="GO" id="GO:0006952">
    <property type="term" value="P:defense response"/>
    <property type="evidence" value="ECO:0007669"/>
    <property type="project" value="InterPro"/>
</dbReference>
<organism evidence="1 2">
    <name type="scientific">Trifolium subterraneum</name>
    <name type="common">Subterranean clover</name>
    <dbReference type="NCBI Taxonomy" id="3900"/>
    <lineage>
        <taxon>Eukaryota</taxon>
        <taxon>Viridiplantae</taxon>
        <taxon>Streptophyta</taxon>
        <taxon>Embryophyta</taxon>
        <taxon>Tracheophyta</taxon>
        <taxon>Spermatophyta</taxon>
        <taxon>Magnoliopsida</taxon>
        <taxon>eudicotyledons</taxon>
        <taxon>Gunneridae</taxon>
        <taxon>Pentapetalae</taxon>
        <taxon>rosids</taxon>
        <taxon>fabids</taxon>
        <taxon>Fabales</taxon>
        <taxon>Fabaceae</taxon>
        <taxon>Papilionoideae</taxon>
        <taxon>50 kb inversion clade</taxon>
        <taxon>NPAAA clade</taxon>
        <taxon>Hologalegina</taxon>
        <taxon>IRL clade</taxon>
        <taxon>Trifolieae</taxon>
        <taxon>Trifolium</taxon>
    </lineage>
</organism>
<gene>
    <name evidence="1" type="ORF">TSUD_358030</name>
</gene>
<accession>A0A2Z6NKG1</accession>
<dbReference type="PANTHER" id="PTHR11017">
    <property type="entry name" value="LEUCINE-RICH REPEAT-CONTAINING PROTEIN"/>
    <property type="match status" value="1"/>
</dbReference>
<dbReference type="SUPFAM" id="SSF52058">
    <property type="entry name" value="L domain-like"/>
    <property type="match status" value="1"/>
</dbReference>
<dbReference type="PANTHER" id="PTHR11017:SF398">
    <property type="entry name" value="RESISTANCE PROTEIN (TIR-NBS-LRR CLASS), PUTATIVE-RELATED"/>
    <property type="match status" value="1"/>
</dbReference>
<protein>
    <submittedName>
        <fullName evidence="1">Uncharacterized protein</fullName>
    </submittedName>
</protein>
<dbReference type="InterPro" id="IPR032675">
    <property type="entry name" value="LRR_dom_sf"/>
</dbReference>
<evidence type="ECO:0000313" key="1">
    <source>
        <dbReference type="EMBL" id="GAU32119.1"/>
    </source>
</evidence>
<evidence type="ECO:0000313" key="2">
    <source>
        <dbReference type="Proteomes" id="UP000242715"/>
    </source>
</evidence>
<dbReference type="Gene3D" id="3.80.10.10">
    <property type="entry name" value="Ribonuclease Inhibitor"/>
    <property type="match status" value="1"/>
</dbReference>
<dbReference type="EMBL" id="DF973483">
    <property type="protein sequence ID" value="GAU32119.1"/>
    <property type="molecule type" value="Genomic_DNA"/>
</dbReference>
<sequence length="319" mass="36806">FEIVREEAKGDREKQSRLLDPYDISYVLKNNKGSEAIRSLAIDVSTIKELQLHPKVFAKMNKLRYLDIYSNGYSYDFLRSRGGLNLSQGLEYLPNELRYLRWARFPLESLPCSFSGENLVVLDLQYSRVRKLWHDDHKEDKRRVAFWNCLKLDQHSLKAIGLNAQINIKKFARQHISISRDHDDYDAQGTYVYPGSSVPEWLVYRTTHDYMTIDLSFMNHSSQLGFIFCFIVPPVPSQGSILRFNISVDEGDDSQLHLDRTSREIKSDHVYLVSDRGFSRYLNSRVKVQPRGTTSSNLFQSISSTLAASTSMVSFVAKP</sequence>
<dbReference type="InterPro" id="IPR044974">
    <property type="entry name" value="Disease_R_plants"/>
</dbReference>
<dbReference type="OrthoDB" id="1436054at2759"/>
<proteinExistence type="predicted"/>
<keyword evidence="2" id="KW-1185">Reference proteome</keyword>
<dbReference type="Proteomes" id="UP000242715">
    <property type="component" value="Unassembled WGS sequence"/>
</dbReference>
<name>A0A2Z6NKG1_TRISU</name>
<reference evidence="2" key="1">
    <citation type="journal article" date="2017" name="Front. Plant Sci.">
        <title>Climate Clever Clovers: New Paradigm to Reduce the Environmental Footprint of Ruminants by Breeding Low Methanogenic Forages Utilizing Haplotype Variation.</title>
        <authorList>
            <person name="Kaur P."/>
            <person name="Appels R."/>
            <person name="Bayer P.E."/>
            <person name="Keeble-Gagnere G."/>
            <person name="Wang J."/>
            <person name="Hirakawa H."/>
            <person name="Shirasawa K."/>
            <person name="Vercoe P."/>
            <person name="Stefanova K."/>
            <person name="Durmic Z."/>
            <person name="Nichols P."/>
            <person name="Revell C."/>
            <person name="Isobe S.N."/>
            <person name="Edwards D."/>
            <person name="Erskine W."/>
        </authorList>
    </citation>
    <scope>NUCLEOTIDE SEQUENCE [LARGE SCALE GENOMIC DNA]</scope>
    <source>
        <strain evidence="2">cv. Daliak</strain>
    </source>
</reference>
<feature type="non-terminal residue" evidence="1">
    <location>
        <position position="1"/>
    </location>
</feature>
<dbReference type="AlphaFoldDB" id="A0A2Z6NKG1"/>
<feature type="non-terminal residue" evidence="1">
    <location>
        <position position="319"/>
    </location>
</feature>